<evidence type="ECO:0000313" key="1">
    <source>
        <dbReference type="EMBL" id="KAF8900285.1"/>
    </source>
</evidence>
<evidence type="ECO:0000313" key="2">
    <source>
        <dbReference type="Proteomes" id="UP000724874"/>
    </source>
</evidence>
<accession>A0A9P5NP66</accession>
<name>A0A9P5NP66_GYMJU</name>
<dbReference type="AlphaFoldDB" id="A0A9P5NP66"/>
<gene>
    <name evidence="1" type="ORF">CPB84DRAFT_1779284</name>
</gene>
<dbReference type="EMBL" id="JADNYJ010000048">
    <property type="protein sequence ID" value="KAF8900285.1"/>
    <property type="molecule type" value="Genomic_DNA"/>
</dbReference>
<reference evidence="1" key="1">
    <citation type="submission" date="2020-11" db="EMBL/GenBank/DDBJ databases">
        <authorList>
            <consortium name="DOE Joint Genome Institute"/>
            <person name="Ahrendt S."/>
            <person name="Riley R."/>
            <person name="Andreopoulos W."/>
            <person name="LaButti K."/>
            <person name="Pangilinan J."/>
            <person name="Ruiz-duenas F.J."/>
            <person name="Barrasa J.M."/>
            <person name="Sanchez-Garcia M."/>
            <person name="Camarero S."/>
            <person name="Miyauchi S."/>
            <person name="Serrano A."/>
            <person name="Linde D."/>
            <person name="Babiker R."/>
            <person name="Drula E."/>
            <person name="Ayuso-Fernandez I."/>
            <person name="Pacheco R."/>
            <person name="Padilla G."/>
            <person name="Ferreira P."/>
            <person name="Barriuso J."/>
            <person name="Kellner H."/>
            <person name="Castanera R."/>
            <person name="Alfaro M."/>
            <person name="Ramirez L."/>
            <person name="Pisabarro A.G."/>
            <person name="Kuo A."/>
            <person name="Tritt A."/>
            <person name="Lipzen A."/>
            <person name="He G."/>
            <person name="Yan M."/>
            <person name="Ng V."/>
            <person name="Cullen D."/>
            <person name="Martin F."/>
            <person name="Rosso M.-N."/>
            <person name="Henrissat B."/>
            <person name="Hibbett D."/>
            <person name="Martinez A.T."/>
            <person name="Grigoriev I.V."/>
        </authorList>
    </citation>
    <scope>NUCLEOTIDE SEQUENCE</scope>
    <source>
        <strain evidence="1">AH 44721</strain>
    </source>
</reference>
<dbReference type="Proteomes" id="UP000724874">
    <property type="component" value="Unassembled WGS sequence"/>
</dbReference>
<proteinExistence type="predicted"/>
<organism evidence="1 2">
    <name type="scientific">Gymnopilus junonius</name>
    <name type="common">Spectacular rustgill mushroom</name>
    <name type="synonym">Gymnopilus spectabilis subsp. junonius</name>
    <dbReference type="NCBI Taxonomy" id="109634"/>
    <lineage>
        <taxon>Eukaryota</taxon>
        <taxon>Fungi</taxon>
        <taxon>Dikarya</taxon>
        <taxon>Basidiomycota</taxon>
        <taxon>Agaricomycotina</taxon>
        <taxon>Agaricomycetes</taxon>
        <taxon>Agaricomycetidae</taxon>
        <taxon>Agaricales</taxon>
        <taxon>Agaricineae</taxon>
        <taxon>Hymenogastraceae</taxon>
        <taxon>Gymnopilus</taxon>
    </lineage>
</organism>
<protein>
    <submittedName>
        <fullName evidence="1">Uncharacterized protein</fullName>
    </submittedName>
</protein>
<sequence>MPICLTSIHLSMLPSNAQAIIFETGLYELLKMYVNIGNITLPPMAAVNWEPRFSRIAQRIRSKKFGHRQE</sequence>
<keyword evidence="2" id="KW-1185">Reference proteome</keyword>
<comment type="caution">
    <text evidence="1">The sequence shown here is derived from an EMBL/GenBank/DDBJ whole genome shotgun (WGS) entry which is preliminary data.</text>
</comment>